<comment type="caution">
    <text evidence="2">The sequence shown here is derived from an EMBL/GenBank/DDBJ whole genome shotgun (WGS) entry which is preliminary data.</text>
</comment>
<dbReference type="AlphaFoldDB" id="A0AA37RV86"/>
<evidence type="ECO:0000313" key="3">
    <source>
        <dbReference type="Proteomes" id="UP001161422"/>
    </source>
</evidence>
<feature type="region of interest" description="Disordered" evidence="1">
    <location>
        <begin position="133"/>
        <end position="172"/>
    </location>
</feature>
<dbReference type="InterPro" id="IPR008769">
    <property type="entry name" value="PhaF_PhaI"/>
</dbReference>
<proteinExistence type="predicted"/>
<dbReference type="Pfam" id="PF05597">
    <property type="entry name" value="Phasin"/>
    <property type="match status" value="1"/>
</dbReference>
<name>A0AA37RV86_9GAMM</name>
<evidence type="ECO:0000313" key="2">
    <source>
        <dbReference type="EMBL" id="GLP95884.1"/>
    </source>
</evidence>
<evidence type="ECO:0008006" key="4">
    <source>
        <dbReference type="Google" id="ProtNLM"/>
    </source>
</evidence>
<gene>
    <name evidence="2" type="ORF">GCM10007895_11900</name>
</gene>
<accession>A0AA37RV86</accession>
<organism evidence="2 3">
    <name type="scientific">Paraferrimonas sedimenticola</name>
    <dbReference type="NCBI Taxonomy" id="375674"/>
    <lineage>
        <taxon>Bacteria</taxon>
        <taxon>Pseudomonadati</taxon>
        <taxon>Pseudomonadota</taxon>
        <taxon>Gammaproteobacteria</taxon>
        <taxon>Alteromonadales</taxon>
        <taxon>Ferrimonadaceae</taxon>
        <taxon>Paraferrimonas</taxon>
    </lineage>
</organism>
<dbReference type="RefSeq" id="WP_095506450.1">
    <property type="nucleotide sequence ID" value="NZ_BSNC01000003.1"/>
</dbReference>
<dbReference type="EMBL" id="BSNC01000003">
    <property type="protein sequence ID" value="GLP95884.1"/>
    <property type="molecule type" value="Genomic_DNA"/>
</dbReference>
<feature type="compositionally biased region" description="Low complexity" evidence="1">
    <location>
        <begin position="161"/>
        <end position="172"/>
    </location>
</feature>
<keyword evidence="3" id="KW-1185">Reference proteome</keyword>
<reference evidence="2" key="2">
    <citation type="submission" date="2023-01" db="EMBL/GenBank/DDBJ databases">
        <title>Draft genome sequence of Paraferrimonas sedimenticola strain NBRC 101628.</title>
        <authorList>
            <person name="Sun Q."/>
            <person name="Mori K."/>
        </authorList>
    </citation>
    <scope>NUCLEOTIDE SEQUENCE</scope>
    <source>
        <strain evidence="2">NBRC 101628</strain>
    </source>
</reference>
<evidence type="ECO:0000256" key="1">
    <source>
        <dbReference type="SAM" id="MobiDB-lite"/>
    </source>
</evidence>
<protein>
    <recommendedName>
        <fullName evidence="4">Poly(Hydroxyalkanoate) granule-associated protein</fullName>
    </recommendedName>
</protein>
<sequence>MLRKFFRSANKNHDAVIAEDAMARKIWLAGLGAYAKGFDEVNQLSARSREMFAELITEGRKVEADTSERIDEARLQTQDAIQHKVNQRVERVTGIELSQLKSLDDKLARLEALVEGLNAAPVNPEPVEQVVEPKPVARKAAPKPAPKPAVKAVAKPKPKAKPVTQTAPKADA</sequence>
<dbReference type="NCBIfam" id="NF047773">
    <property type="entry name" value="phas_rel_Lepto"/>
    <property type="match status" value="1"/>
</dbReference>
<dbReference type="Proteomes" id="UP001161422">
    <property type="component" value="Unassembled WGS sequence"/>
</dbReference>
<reference evidence="2" key="1">
    <citation type="journal article" date="2014" name="Int. J. Syst. Evol. Microbiol.">
        <title>Complete genome sequence of Corynebacterium casei LMG S-19264T (=DSM 44701T), isolated from a smear-ripened cheese.</title>
        <authorList>
            <consortium name="US DOE Joint Genome Institute (JGI-PGF)"/>
            <person name="Walter F."/>
            <person name="Albersmeier A."/>
            <person name="Kalinowski J."/>
            <person name="Ruckert C."/>
        </authorList>
    </citation>
    <scope>NUCLEOTIDE SEQUENCE</scope>
    <source>
        <strain evidence="2">NBRC 101628</strain>
    </source>
</reference>